<reference evidence="8 9" key="1">
    <citation type="submission" date="2022-06" db="EMBL/GenBank/DDBJ databases">
        <title>Isolation of gut microbiota from human fecal samples.</title>
        <authorList>
            <person name="Pamer E.G."/>
            <person name="Barat B."/>
            <person name="Waligurski E."/>
            <person name="Medina S."/>
            <person name="Paddock L."/>
            <person name="Mostad J."/>
        </authorList>
    </citation>
    <scope>NUCLEOTIDE SEQUENCE [LARGE SCALE GENOMIC DNA]</scope>
    <source>
        <strain evidence="8 9">DFI.9.73</strain>
    </source>
</reference>
<evidence type="ECO:0000259" key="7">
    <source>
        <dbReference type="Pfam" id="PF05154"/>
    </source>
</evidence>
<evidence type="ECO:0000256" key="1">
    <source>
        <dbReference type="ARBA" id="ARBA00004141"/>
    </source>
</evidence>
<feature type="domain" description="TM2" evidence="7">
    <location>
        <begin position="143"/>
        <end position="186"/>
    </location>
</feature>
<organism evidence="8 9">
    <name type="scientific">Neglectibacter timonensis</name>
    <dbReference type="NCBI Taxonomy" id="1776382"/>
    <lineage>
        <taxon>Bacteria</taxon>
        <taxon>Bacillati</taxon>
        <taxon>Bacillota</taxon>
        <taxon>Clostridia</taxon>
        <taxon>Eubacteriales</taxon>
        <taxon>Oscillospiraceae</taxon>
        <taxon>Neglectibacter</taxon>
    </lineage>
</organism>
<comment type="caution">
    <text evidence="8">The sequence shown here is derived from an EMBL/GenBank/DDBJ whole genome shotgun (WGS) entry which is preliminary data.</text>
</comment>
<dbReference type="EMBL" id="JANFZH010000015">
    <property type="protein sequence ID" value="MCQ4839846.1"/>
    <property type="molecule type" value="Genomic_DNA"/>
</dbReference>
<dbReference type="Pfam" id="PF05154">
    <property type="entry name" value="TM2"/>
    <property type="match status" value="1"/>
</dbReference>
<protein>
    <submittedName>
        <fullName evidence="8">NINE protein</fullName>
    </submittedName>
</protein>
<feature type="compositionally biased region" description="Low complexity" evidence="5">
    <location>
        <begin position="1"/>
        <end position="19"/>
    </location>
</feature>
<evidence type="ECO:0000256" key="5">
    <source>
        <dbReference type="SAM" id="MobiDB-lite"/>
    </source>
</evidence>
<feature type="transmembrane region" description="Helical" evidence="6">
    <location>
        <begin position="147"/>
        <end position="166"/>
    </location>
</feature>
<keyword evidence="3 6" id="KW-1133">Transmembrane helix</keyword>
<name>A0ABT1RYV5_9FIRM</name>
<feature type="compositionally biased region" description="Low complexity" evidence="5">
    <location>
        <begin position="37"/>
        <end position="50"/>
    </location>
</feature>
<evidence type="ECO:0000256" key="3">
    <source>
        <dbReference type="ARBA" id="ARBA00022989"/>
    </source>
</evidence>
<evidence type="ECO:0000256" key="6">
    <source>
        <dbReference type="SAM" id="Phobius"/>
    </source>
</evidence>
<keyword evidence="4 6" id="KW-0472">Membrane</keyword>
<proteinExistence type="predicted"/>
<sequence>MMNNEFENNPNPQNDIPQPTFTPAPDFEESAARAEEVAAQAEQVIADAEAGAAPSGKAEASDKAPEAAAGNGQQTPPQNPFPYDSVPQYGAPQYTNPDPNPYGGYDNGSYGAPQQPYGSSQYQQSYGTSYYQQYNVPPAGYAQKSRLAAGLLGIIFGSLGIHNFYLGFNTKAVVQLIVSLAGGLLTCGVATFAMWVWGFIEGILILSGNGPRQYDGNGVILRD</sequence>
<evidence type="ECO:0000313" key="8">
    <source>
        <dbReference type="EMBL" id="MCQ4839846.1"/>
    </source>
</evidence>
<feature type="region of interest" description="Disordered" evidence="5">
    <location>
        <begin position="1"/>
        <end position="119"/>
    </location>
</feature>
<dbReference type="InterPro" id="IPR007829">
    <property type="entry name" value="TM2"/>
</dbReference>
<keyword evidence="2 6" id="KW-0812">Transmembrane</keyword>
<dbReference type="GeneID" id="90533747"/>
<gene>
    <name evidence="8" type="ORF">NE695_07955</name>
</gene>
<evidence type="ECO:0000256" key="2">
    <source>
        <dbReference type="ARBA" id="ARBA00022692"/>
    </source>
</evidence>
<dbReference type="Proteomes" id="UP001524473">
    <property type="component" value="Unassembled WGS sequence"/>
</dbReference>
<comment type="subcellular location">
    <subcellularLocation>
        <location evidence="1">Membrane</location>
        <topology evidence="1">Multi-pass membrane protein</topology>
    </subcellularLocation>
</comment>
<evidence type="ECO:0000256" key="4">
    <source>
        <dbReference type="ARBA" id="ARBA00023136"/>
    </source>
</evidence>
<feature type="transmembrane region" description="Helical" evidence="6">
    <location>
        <begin position="172"/>
        <end position="197"/>
    </location>
</feature>
<keyword evidence="9" id="KW-1185">Reference proteome</keyword>
<dbReference type="RefSeq" id="WP_082942316.1">
    <property type="nucleotide sequence ID" value="NZ_CABKVV010000014.1"/>
</dbReference>
<evidence type="ECO:0000313" key="9">
    <source>
        <dbReference type="Proteomes" id="UP001524473"/>
    </source>
</evidence>
<accession>A0ABT1RYV5</accession>